<dbReference type="EMBL" id="JAODUP010000089">
    <property type="protein sequence ID" value="KAK2162952.1"/>
    <property type="molecule type" value="Genomic_DNA"/>
</dbReference>
<dbReference type="InterPro" id="IPR002219">
    <property type="entry name" value="PKC_DAG/PE"/>
</dbReference>
<dbReference type="PANTHER" id="PTHR22968:SF26">
    <property type="entry name" value="SERINE_THREONINE-PROTEIN KINASE D3"/>
    <property type="match status" value="1"/>
</dbReference>
<comment type="caution">
    <text evidence="4">The sequence shown here is derived from an EMBL/GenBank/DDBJ whole genome shotgun (WGS) entry which is preliminary data.</text>
</comment>
<dbReference type="GO" id="GO:0004674">
    <property type="term" value="F:protein serine/threonine kinase activity"/>
    <property type="evidence" value="ECO:0007669"/>
    <property type="project" value="UniProtKB-KW"/>
</dbReference>
<dbReference type="GO" id="GO:0016020">
    <property type="term" value="C:membrane"/>
    <property type="evidence" value="ECO:0007669"/>
    <property type="project" value="UniProtKB-SubCell"/>
</dbReference>
<dbReference type="InterPro" id="IPR046349">
    <property type="entry name" value="C1-like_sf"/>
</dbReference>
<dbReference type="GO" id="GO:0007200">
    <property type="term" value="P:phospholipase C-activating G protein-coupled receptor signaling pathway"/>
    <property type="evidence" value="ECO:0007669"/>
    <property type="project" value="TreeGrafter"/>
</dbReference>
<gene>
    <name evidence="4" type="ORF">LSH36_89g07023</name>
</gene>
<dbReference type="GO" id="GO:0035556">
    <property type="term" value="P:intracellular signal transduction"/>
    <property type="evidence" value="ECO:0007669"/>
    <property type="project" value="TreeGrafter"/>
</dbReference>
<name>A0AAD9NAC9_9ANNE</name>
<dbReference type="Pfam" id="PF00130">
    <property type="entry name" value="C1_1"/>
    <property type="match status" value="1"/>
</dbReference>
<evidence type="ECO:0000256" key="2">
    <source>
        <dbReference type="ARBA" id="ARBA00022833"/>
    </source>
</evidence>
<keyword evidence="1" id="KW-0479">Metal-binding</keyword>
<dbReference type="SUPFAM" id="SSF57889">
    <property type="entry name" value="Cysteine-rich domain"/>
    <property type="match status" value="1"/>
</dbReference>
<accession>A0AAD9NAC9</accession>
<feature type="domain" description="Phorbol-ester/DAG-type" evidence="3">
    <location>
        <begin position="21"/>
        <end position="53"/>
    </location>
</feature>
<protein>
    <recommendedName>
        <fullName evidence="3">Phorbol-ester/DAG-type domain-containing protein</fullName>
    </recommendedName>
</protein>
<reference evidence="4" key="1">
    <citation type="journal article" date="2023" name="Mol. Biol. Evol.">
        <title>Third-Generation Sequencing Reveals the Adaptive Role of the Epigenome in Three Deep-Sea Polychaetes.</title>
        <authorList>
            <person name="Perez M."/>
            <person name="Aroh O."/>
            <person name="Sun Y."/>
            <person name="Lan Y."/>
            <person name="Juniper S.K."/>
            <person name="Young C.R."/>
            <person name="Angers B."/>
            <person name="Qian P.Y."/>
        </authorList>
    </citation>
    <scope>NUCLEOTIDE SEQUENCE</scope>
    <source>
        <strain evidence="4">P08H-3</strain>
    </source>
</reference>
<dbReference type="GO" id="GO:0005829">
    <property type="term" value="C:cytosol"/>
    <property type="evidence" value="ECO:0007669"/>
    <property type="project" value="TreeGrafter"/>
</dbReference>
<dbReference type="GO" id="GO:0008270">
    <property type="term" value="F:zinc ion binding"/>
    <property type="evidence" value="ECO:0007669"/>
    <property type="project" value="UniProtKB-KW"/>
</dbReference>
<dbReference type="AlphaFoldDB" id="A0AAD9NAC9"/>
<evidence type="ECO:0000259" key="3">
    <source>
        <dbReference type="PROSITE" id="PS50081"/>
    </source>
</evidence>
<dbReference type="Gene3D" id="3.30.60.20">
    <property type="match status" value="1"/>
</dbReference>
<dbReference type="PROSITE" id="PS50081">
    <property type="entry name" value="ZF_DAG_PE_2"/>
    <property type="match status" value="1"/>
</dbReference>
<organism evidence="4 5">
    <name type="scientific">Paralvinella palmiformis</name>
    <dbReference type="NCBI Taxonomy" id="53620"/>
    <lineage>
        <taxon>Eukaryota</taxon>
        <taxon>Metazoa</taxon>
        <taxon>Spiralia</taxon>
        <taxon>Lophotrochozoa</taxon>
        <taxon>Annelida</taxon>
        <taxon>Polychaeta</taxon>
        <taxon>Sedentaria</taxon>
        <taxon>Canalipalpata</taxon>
        <taxon>Terebellida</taxon>
        <taxon>Terebelliformia</taxon>
        <taxon>Alvinellidae</taxon>
        <taxon>Paralvinella</taxon>
    </lineage>
</organism>
<proteinExistence type="predicted"/>
<sequence>MLINVIDAFQVLGTRFNINIPHRFQVHSYKRFTFCDHCGSLLYGFTKQGLQCQEQANLFNVGTTVSIKEAAQLLM</sequence>
<dbReference type="Proteomes" id="UP001208570">
    <property type="component" value="Unassembled WGS sequence"/>
</dbReference>
<keyword evidence="5" id="KW-1185">Reference proteome</keyword>
<evidence type="ECO:0000313" key="4">
    <source>
        <dbReference type="EMBL" id="KAK2162952.1"/>
    </source>
</evidence>
<keyword evidence="2" id="KW-0862">Zinc</keyword>
<dbReference type="PANTHER" id="PTHR22968">
    <property type="entry name" value="PROTEIN KINASE C, MU"/>
    <property type="match status" value="1"/>
</dbReference>
<evidence type="ECO:0000256" key="1">
    <source>
        <dbReference type="ARBA" id="ARBA00022723"/>
    </source>
</evidence>
<evidence type="ECO:0000313" key="5">
    <source>
        <dbReference type="Proteomes" id="UP001208570"/>
    </source>
</evidence>